<name>A0A9P0CPQ8_9CUCU</name>
<evidence type="ECO:0000313" key="2">
    <source>
        <dbReference type="EMBL" id="CAH1106049.1"/>
    </source>
</evidence>
<evidence type="ECO:0000256" key="1">
    <source>
        <dbReference type="SAM" id="MobiDB-lite"/>
    </source>
</evidence>
<accession>A0A9P0CPQ8</accession>
<dbReference type="EMBL" id="OV651814">
    <property type="protein sequence ID" value="CAH1106049.1"/>
    <property type="molecule type" value="Genomic_DNA"/>
</dbReference>
<evidence type="ECO:0000313" key="3">
    <source>
        <dbReference type="Proteomes" id="UP001153636"/>
    </source>
</evidence>
<feature type="compositionally biased region" description="Polar residues" evidence="1">
    <location>
        <begin position="17"/>
        <end position="36"/>
    </location>
</feature>
<proteinExistence type="predicted"/>
<protein>
    <submittedName>
        <fullName evidence="2">Uncharacterized protein</fullName>
    </submittedName>
</protein>
<feature type="region of interest" description="Disordered" evidence="1">
    <location>
        <begin position="14"/>
        <end position="36"/>
    </location>
</feature>
<gene>
    <name evidence="2" type="ORF">PSYICH_LOCUS6931</name>
</gene>
<organism evidence="2 3">
    <name type="scientific">Psylliodes chrysocephalus</name>
    <dbReference type="NCBI Taxonomy" id="3402493"/>
    <lineage>
        <taxon>Eukaryota</taxon>
        <taxon>Metazoa</taxon>
        <taxon>Ecdysozoa</taxon>
        <taxon>Arthropoda</taxon>
        <taxon>Hexapoda</taxon>
        <taxon>Insecta</taxon>
        <taxon>Pterygota</taxon>
        <taxon>Neoptera</taxon>
        <taxon>Endopterygota</taxon>
        <taxon>Coleoptera</taxon>
        <taxon>Polyphaga</taxon>
        <taxon>Cucujiformia</taxon>
        <taxon>Chrysomeloidea</taxon>
        <taxon>Chrysomelidae</taxon>
        <taxon>Galerucinae</taxon>
        <taxon>Alticini</taxon>
        <taxon>Psylliodes</taxon>
    </lineage>
</organism>
<dbReference type="OrthoDB" id="6722241at2759"/>
<sequence length="167" mass="18877">METVSEVKVITEDFSYSMPNENDDNGTTKSNCSLQQSSCRGTETNALWEKLRHPLGDALRRQQKYFKSGAPAEAIKEWTFLKQMGFLQSYIANKLREGNCREDDGNKNVTQVSDEYVTFAEVNDENVAEVNIQQQDESIEDDAQLQKFSQTLPLRAAKTPTTNATPK</sequence>
<dbReference type="AlphaFoldDB" id="A0A9P0CPQ8"/>
<reference evidence="2" key="1">
    <citation type="submission" date="2022-01" db="EMBL/GenBank/DDBJ databases">
        <authorList>
            <person name="King R."/>
        </authorList>
    </citation>
    <scope>NUCLEOTIDE SEQUENCE</scope>
</reference>
<keyword evidence="3" id="KW-1185">Reference proteome</keyword>
<dbReference type="Proteomes" id="UP001153636">
    <property type="component" value="Chromosome 2"/>
</dbReference>